<evidence type="ECO:0000256" key="2">
    <source>
        <dbReference type="ARBA" id="ARBA00006676"/>
    </source>
</evidence>
<dbReference type="GeneID" id="105359206"/>
<keyword evidence="4" id="KW-0479">Metal-binding</keyword>
<dbReference type="Proteomes" id="UP000695007">
    <property type="component" value="Unplaced"/>
</dbReference>
<organism evidence="12 13">
    <name type="scientific">Ceratosolen solmsi marchali</name>
    <dbReference type="NCBI Taxonomy" id="326594"/>
    <lineage>
        <taxon>Eukaryota</taxon>
        <taxon>Metazoa</taxon>
        <taxon>Ecdysozoa</taxon>
        <taxon>Arthropoda</taxon>
        <taxon>Hexapoda</taxon>
        <taxon>Insecta</taxon>
        <taxon>Pterygota</taxon>
        <taxon>Neoptera</taxon>
        <taxon>Endopterygota</taxon>
        <taxon>Hymenoptera</taxon>
        <taxon>Apocrita</taxon>
        <taxon>Proctotrupomorpha</taxon>
        <taxon>Chalcidoidea</taxon>
        <taxon>Agaonidae</taxon>
        <taxon>Agaoninae</taxon>
        <taxon>Ceratosolen</taxon>
    </lineage>
</organism>
<dbReference type="GO" id="GO:0006154">
    <property type="term" value="P:adenosine catabolic process"/>
    <property type="evidence" value="ECO:0007669"/>
    <property type="project" value="TreeGrafter"/>
</dbReference>
<dbReference type="InterPro" id="IPR006330">
    <property type="entry name" value="Ado/ade_deaminase"/>
</dbReference>
<dbReference type="KEGG" id="csol:105359206"/>
<protein>
    <recommendedName>
        <fullName evidence="10">Adenosine deaminase-like protein</fullName>
    </recommendedName>
</protein>
<reference evidence="13" key="1">
    <citation type="submission" date="2025-08" db="UniProtKB">
        <authorList>
            <consortium name="RefSeq"/>
        </authorList>
    </citation>
    <scope>IDENTIFICATION</scope>
</reference>
<comment type="subunit">
    <text evidence="3">Monomer.</text>
</comment>
<comment type="catalytic activity">
    <reaction evidence="8">
        <text>N(6)-methyl-AMP + H2O + H(+) = IMP + methylamine</text>
        <dbReference type="Rhea" id="RHEA:16001"/>
        <dbReference type="ChEBI" id="CHEBI:15377"/>
        <dbReference type="ChEBI" id="CHEBI:15378"/>
        <dbReference type="ChEBI" id="CHEBI:58053"/>
        <dbReference type="ChEBI" id="CHEBI:59338"/>
        <dbReference type="ChEBI" id="CHEBI:144842"/>
    </reaction>
    <physiologicalReaction direction="left-to-right" evidence="8">
        <dbReference type="Rhea" id="RHEA:16002"/>
    </physiologicalReaction>
</comment>
<dbReference type="Pfam" id="PF00962">
    <property type="entry name" value="A_deaminase"/>
    <property type="match status" value="1"/>
</dbReference>
<evidence type="ECO:0000313" key="12">
    <source>
        <dbReference type="Proteomes" id="UP000695007"/>
    </source>
</evidence>
<evidence type="ECO:0000256" key="10">
    <source>
        <dbReference type="ARBA" id="ARBA00070474"/>
    </source>
</evidence>
<name>A0AAJ6VKJ1_9HYME</name>
<evidence type="ECO:0000313" key="13">
    <source>
        <dbReference type="RefSeq" id="XP_011494029.1"/>
    </source>
</evidence>
<evidence type="ECO:0000256" key="5">
    <source>
        <dbReference type="ARBA" id="ARBA00022801"/>
    </source>
</evidence>
<comment type="function">
    <text evidence="9">Catalyzes the hydrolysis of the free cytosolic methylated adenosine nucleotide N(6)-methyl-AMP (N6-mAMP) to produce inositol monophosphate (IMP) and methylamine. Is required for the catabolism of cytosolic N6-mAMP, which is derived from the degradation of mRNA containing N6-methylated adenine (m6A).</text>
</comment>
<accession>A0AAJ6VKJ1</accession>
<dbReference type="InterPro" id="IPR032466">
    <property type="entry name" value="Metal_Hydrolase"/>
</dbReference>
<gene>
    <name evidence="13" type="primary">LOC105359206</name>
</gene>
<dbReference type="GO" id="GO:0009117">
    <property type="term" value="P:nucleotide metabolic process"/>
    <property type="evidence" value="ECO:0007669"/>
    <property type="project" value="UniProtKB-KW"/>
</dbReference>
<keyword evidence="6" id="KW-0862">Zinc</keyword>
<evidence type="ECO:0000256" key="4">
    <source>
        <dbReference type="ARBA" id="ARBA00022723"/>
    </source>
</evidence>
<dbReference type="SUPFAM" id="SSF51556">
    <property type="entry name" value="Metallo-dependent hydrolases"/>
    <property type="match status" value="1"/>
</dbReference>
<dbReference type="AlphaFoldDB" id="A0AAJ6VKJ1"/>
<feature type="domain" description="Adenosine deaminase" evidence="11">
    <location>
        <begin position="22"/>
        <end position="340"/>
    </location>
</feature>
<keyword evidence="5" id="KW-0378">Hydrolase</keyword>
<dbReference type="Gene3D" id="3.20.20.140">
    <property type="entry name" value="Metal-dependent hydrolases"/>
    <property type="match status" value="1"/>
</dbReference>
<dbReference type="FunFam" id="3.20.20.140:FF:000033">
    <property type="entry name" value="Adenosine deaminase-like protein"/>
    <property type="match status" value="1"/>
</dbReference>
<dbReference type="RefSeq" id="XP_011494029.1">
    <property type="nucleotide sequence ID" value="XM_011495727.1"/>
</dbReference>
<dbReference type="InterPro" id="IPR001365">
    <property type="entry name" value="A_deaminase_dom"/>
</dbReference>
<keyword evidence="12" id="KW-1185">Reference proteome</keyword>
<evidence type="ECO:0000256" key="3">
    <source>
        <dbReference type="ARBA" id="ARBA00011245"/>
    </source>
</evidence>
<dbReference type="CDD" id="cd00443">
    <property type="entry name" value="ADA_AMPD"/>
    <property type="match status" value="1"/>
</dbReference>
<dbReference type="GO" id="GO:0046872">
    <property type="term" value="F:metal ion binding"/>
    <property type="evidence" value="ECO:0007669"/>
    <property type="project" value="UniProtKB-KW"/>
</dbReference>
<dbReference type="GO" id="GO:0004000">
    <property type="term" value="F:adenosine deaminase activity"/>
    <property type="evidence" value="ECO:0007669"/>
    <property type="project" value="TreeGrafter"/>
</dbReference>
<sequence length="346" mass="39500">MFENNSDIENSKCLQQFCQILPKIELHAHLNGALSKKTLDDLYKMKYPEKTDTCEAFNFASLKEVFEVFNIVYSVTTTPEAVFIATYNTIKEFYEDNVIYLELRSTPRAENGMTKTEYVLAILKAIETCQTEKIDIIVKLLISINRKQGYKAAKENIHLAIDMCKEYKNIVGIDLSGDPTKGEAFIELLYQARKAGLKIAAHCAEVANEVECMNILKFKPERLGHGTCIHQHSNGSERLYQTLLDSKIPVEICLTSNVKCKTVANYSSHHFKYLYESKHPVCICTDDKGVFDTTLSKEFTLAVEHFNLNKSHLVNLMKSTVNYAFASDIEKNKMIEIIDNFKNVWI</sequence>
<keyword evidence="7" id="KW-0546">Nucleotide metabolism</keyword>
<evidence type="ECO:0000256" key="9">
    <source>
        <dbReference type="ARBA" id="ARBA00057464"/>
    </source>
</evidence>
<proteinExistence type="inferred from homology"/>
<evidence type="ECO:0000259" key="11">
    <source>
        <dbReference type="Pfam" id="PF00962"/>
    </source>
</evidence>
<evidence type="ECO:0000256" key="8">
    <source>
        <dbReference type="ARBA" id="ARBA00048787"/>
    </source>
</evidence>
<evidence type="ECO:0000256" key="7">
    <source>
        <dbReference type="ARBA" id="ARBA00023080"/>
    </source>
</evidence>
<dbReference type="PANTHER" id="PTHR11409:SF42">
    <property type="entry name" value="ADENOSINE DEAMINASE-LIKE PROTEIN"/>
    <property type="match status" value="1"/>
</dbReference>
<evidence type="ECO:0000256" key="6">
    <source>
        <dbReference type="ARBA" id="ARBA00022833"/>
    </source>
</evidence>
<dbReference type="GO" id="GO:0046103">
    <property type="term" value="P:inosine biosynthetic process"/>
    <property type="evidence" value="ECO:0007669"/>
    <property type="project" value="TreeGrafter"/>
</dbReference>
<evidence type="ECO:0000256" key="1">
    <source>
        <dbReference type="ARBA" id="ARBA00001947"/>
    </source>
</evidence>
<comment type="similarity">
    <text evidence="2">Belongs to the metallo-dependent hydrolases superfamily. Adenosine and AMP deaminases family.</text>
</comment>
<dbReference type="CTD" id="100"/>
<dbReference type="PANTHER" id="PTHR11409">
    <property type="entry name" value="ADENOSINE DEAMINASE"/>
    <property type="match status" value="1"/>
</dbReference>
<comment type="cofactor">
    <cofactor evidence="1">
        <name>Zn(2+)</name>
        <dbReference type="ChEBI" id="CHEBI:29105"/>
    </cofactor>
</comment>